<feature type="compositionally biased region" description="Acidic residues" evidence="1">
    <location>
        <begin position="32"/>
        <end position="41"/>
    </location>
</feature>
<evidence type="ECO:0000259" key="2">
    <source>
        <dbReference type="PROSITE" id="PS50090"/>
    </source>
</evidence>
<dbReference type="SUPFAM" id="SSF46689">
    <property type="entry name" value="Homeodomain-like"/>
    <property type="match status" value="1"/>
</dbReference>
<dbReference type="InterPro" id="IPR017930">
    <property type="entry name" value="Myb_dom"/>
</dbReference>
<dbReference type="OrthoDB" id="2143914at2759"/>
<accession>A0A1J4JQZ6</accession>
<organism evidence="4 5">
    <name type="scientific">Tritrichomonas foetus</name>
    <dbReference type="NCBI Taxonomy" id="1144522"/>
    <lineage>
        <taxon>Eukaryota</taxon>
        <taxon>Metamonada</taxon>
        <taxon>Parabasalia</taxon>
        <taxon>Tritrichomonadida</taxon>
        <taxon>Tritrichomonadidae</taxon>
        <taxon>Tritrichomonas</taxon>
    </lineage>
</organism>
<feature type="compositionally biased region" description="Low complexity" evidence="1">
    <location>
        <begin position="22"/>
        <end position="31"/>
    </location>
</feature>
<evidence type="ECO:0008006" key="6">
    <source>
        <dbReference type="Google" id="ProtNLM"/>
    </source>
</evidence>
<dbReference type="SMART" id="SM00717">
    <property type="entry name" value="SANT"/>
    <property type="match status" value="2"/>
</dbReference>
<dbReference type="PANTHER" id="PTHR45614:SF69">
    <property type="entry name" value="CHROMOSOME UNDETERMINED SCAFFOLD_38, WHOLE GENOME SHOTGUN SEQUENCE"/>
    <property type="match status" value="1"/>
</dbReference>
<dbReference type="Proteomes" id="UP000179807">
    <property type="component" value="Unassembled WGS sequence"/>
</dbReference>
<protein>
    <recommendedName>
        <fullName evidence="6">Myb-like DNA-binding domain containing protein</fullName>
    </recommendedName>
</protein>
<evidence type="ECO:0000259" key="3">
    <source>
        <dbReference type="PROSITE" id="PS51294"/>
    </source>
</evidence>
<feature type="domain" description="HTH myb-type" evidence="3">
    <location>
        <begin position="115"/>
        <end position="165"/>
    </location>
</feature>
<dbReference type="GO" id="GO:0000978">
    <property type="term" value="F:RNA polymerase II cis-regulatory region sequence-specific DNA binding"/>
    <property type="evidence" value="ECO:0007669"/>
    <property type="project" value="TreeGrafter"/>
</dbReference>
<evidence type="ECO:0000313" key="5">
    <source>
        <dbReference type="Proteomes" id="UP000179807"/>
    </source>
</evidence>
<dbReference type="AlphaFoldDB" id="A0A1J4JQZ6"/>
<proteinExistence type="predicted"/>
<dbReference type="VEuPathDB" id="TrichDB:TRFO_33551"/>
<evidence type="ECO:0000256" key="1">
    <source>
        <dbReference type="SAM" id="MobiDB-lite"/>
    </source>
</evidence>
<dbReference type="Gene3D" id="1.10.10.60">
    <property type="entry name" value="Homeodomain-like"/>
    <property type="match status" value="2"/>
</dbReference>
<feature type="domain" description="Myb-like" evidence="2">
    <location>
        <begin position="56"/>
        <end position="107"/>
    </location>
</feature>
<dbReference type="PROSITE" id="PS51294">
    <property type="entry name" value="HTH_MYB"/>
    <property type="match status" value="2"/>
</dbReference>
<dbReference type="GeneID" id="94843848"/>
<dbReference type="GO" id="GO:0005634">
    <property type="term" value="C:nucleus"/>
    <property type="evidence" value="ECO:0007669"/>
    <property type="project" value="TreeGrafter"/>
</dbReference>
<dbReference type="InterPro" id="IPR050560">
    <property type="entry name" value="MYB_TF"/>
</dbReference>
<gene>
    <name evidence="4" type="ORF">TRFO_33551</name>
</gene>
<dbReference type="InterPro" id="IPR009057">
    <property type="entry name" value="Homeodomain-like_sf"/>
</dbReference>
<dbReference type="InterPro" id="IPR001005">
    <property type="entry name" value="SANT/Myb"/>
</dbReference>
<feature type="domain" description="HTH myb-type" evidence="3">
    <location>
        <begin position="62"/>
        <end position="111"/>
    </location>
</feature>
<dbReference type="RefSeq" id="XP_068353078.1">
    <property type="nucleotide sequence ID" value="XM_068509144.1"/>
</dbReference>
<comment type="caution">
    <text evidence="4">The sequence shown here is derived from an EMBL/GenBank/DDBJ whole genome shotgun (WGS) entry which is preliminary data.</text>
</comment>
<keyword evidence="5" id="KW-1185">Reference proteome</keyword>
<sequence>MSERTLDRDINNIDYNQSNDSNINQTTQNMQTDDDTDDEIDDNRNIQNDINCFDRNTKGQSRRFTALEDQKLQELVGQFGARRWRRIAQFIPGRTARQCRDRYCNYLSPDFYNDKWTHDEDVLLWAKYQELGSQWAKMTTFFPGKNANNIKNRWNYSVSRMKPQIESQNVQPNMSLNIQPSMHSNLSNGVQLFIAESPQQIQEPLKGTIQVPVHVPQMINVLPNPNQIPLNNIQHQNGIPITPLHQGNVQNIICNPPKQPIMYIPPEICSLRQSTYPKKADIDTRQYETKPRKLAPFPPIATLLAAAPGA</sequence>
<dbReference type="EMBL" id="MLAK01000980">
    <property type="protein sequence ID" value="OHS99941.1"/>
    <property type="molecule type" value="Genomic_DNA"/>
</dbReference>
<dbReference type="Pfam" id="PF00249">
    <property type="entry name" value="Myb_DNA-binding"/>
    <property type="match status" value="2"/>
</dbReference>
<reference evidence="4" key="1">
    <citation type="submission" date="2016-10" db="EMBL/GenBank/DDBJ databases">
        <authorList>
            <person name="Benchimol M."/>
            <person name="Almeida L.G."/>
            <person name="Vasconcelos A.T."/>
            <person name="Perreira-Neves A."/>
            <person name="Rosa I.A."/>
            <person name="Tasca T."/>
            <person name="Bogo M.R."/>
            <person name="de Souza W."/>
        </authorList>
    </citation>
    <scope>NUCLEOTIDE SEQUENCE [LARGE SCALE GENOMIC DNA]</scope>
    <source>
        <strain evidence="4">K</strain>
    </source>
</reference>
<dbReference type="GO" id="GO:0000981">
    <property type="term" value="F:DNA-binding transcription factor activity, RNA polymerase II-specific"/>
    <property type="evidence" value="ECO:0007669"/>
    <property type="project" value="TreeGrafter"/>
</dbReference>
<feature type="domain" description="Myb-like" evidence="2">
    <location>
        <begin position="108"/>
        <end position="158"/>
    </location>
</feature>
<evidence type="ECO:0000313" key="4">
    <source>
        <dbReference type="EMBL" id="OHS99941.1"/>
    </source>
</evidence>
<dbReference type="CDD" id="cd00167">
    <property type="entry name" value="SANT"/>
    <property type="match status" value="2"/>
</dbReference>
<name>A0A1J4JQZ6_9EUKA</name>
<feature type="region of interest" description="Disordered" evidence="1">
    <location>
        <begin position="13"/>
        <end position="42"/>
    </location>
</feature>
<dbReference type="PROSITE" id="PS50090">
    <property type="entry name" value="MYB_LIKE"/>
    <property type="match status" value="2"/>
</dbReference>
<dbReference type="PANTHER" id="PTHR45614">
    <property type="entry name" value="MYB PROTEIN-RELATED"/>
    <property type="match status" value="1"/>
</dbReference>